<sequence length="110" mass="12699">MSHKPTLFTGGYNPEGAIKWIDEVEIIFEAMGCTEESKTTLGTYVLREEANVWWKNVKLRIGADGVAIVWEIFKREFFRKYFPAGVKNKKVIEFMELKQGNMLVAEYSAK</sequence>
<evidence type="ECO:0000259" key="1">
    <source>
        <dbReference type="Pfam" id="PF03732"/>
    </source>
</evidence>
<protein>
    <submittedName>
        <fullName evidence="2">Cellular nucleic acid-binding protein</fullName>
    </submittedName>
</protein>
<reference evidence="2 3" key="1">
    <citation type="journal article" date="2018" name="Front. Plant Sci.">
        <title>Red Clover (Trifolium pratense) and Zigzag Clover (T. medium) - A Picture of Genomic Similarities and Differences.</title>
        <authorList>
            <person name="Dluhosova J."/>
            <person name="Istvanek J."/>
            <person name="Nedelnik J."/>
            <person name="Repkova J."/>
        </authorList>
    </citation>
    <scope>NUCLEOTIDE SEQUENCE [LARGE SCALE GENOMIC DNA]</scope>
    <source>
        <strain evidence="3">cv. 10/8</strain>
        <tissue evidence="2">Leaf</tissue>
    </source>
</reference>
<dbReference type="AlphaFoldDB" id="A0A392RWZ4"/>
<feature type="non-terminal residue" evidence="2">
    <location>
        <position position="110"/>
    </location>
</feature>
<evidence type="ECO:0000313" key="2">
    <source>
        <dbReference type="EMBL" id="MCI40584.1"/>
    </source>
</evidence>
<comment type="caution">
    <text evidence="2">The sequence shown here is derived from an EMBL/GenBank/DDBJ whole genome shotgun (WGS) entry which is preliminary data.</text>
</comment>
<name>A0A392RWZ4_9FABA</name>
<organism evidence="2 3">
    <name type="scientific">Trifolium medium</name>
    <dbReference type="NCBI Taxonomy" id="97028"/>
    <lineage>
        <taxon>Eukaryota</taxon>
        <taxon>Viridiplantae</taxon>
        <taxon>Streptophyta</taxon>
        <taxon>Embryophyta</taxon>
        <taxon>Tracheophyta</taxon>
        <taxon>Spermatophyta</taxon>
        <taxon>Magnoliopsida</taxon>
        <taxon>eudicotyledons</taxon>
        <taxon>Gunneridae</taxon>
        <taxon>Pentapetalae</taxon>
        <taxon>rosids</taxon>
        <taxon>fabids</taxon>
        <taxon>Fabales</taxon>
        <taxon>Fabaceae</taxon>
        <taxon>Papilionoideae</taxon>
        <taxon>50 kb inversion clade</taxon>
        <taxon>NPAAA clade</taxon>
        <taxon>Hologalegina</taxon>
        <taxon>IRL clade</taxon>
        <taxon>Trifolieae</taxon>
        <taxon>Trifolium</taxon>
    </lineage>
</organism>
<dbReference type="Proteomes" id="UP000265520">
    <property type="component" value="Unassembled WGS sequence"/>
</dbReference>
<evidence type="ECO:0000313" key="3">
    <source>
        <dbReference type="Proteomes" id="UP000265520"/>
    </source>
</evidence>
<dbReference type="InterPro" id="IPR005162">
    <property type="entry name" value="Retrotrans_gag_dom"/>
</dbReference>
<feature type="domain" description="Retrotransposon gag" evidence="1">
    <location>
        <begin position="45"/>
        <end position="109"/>
    </location>
</feature>
<proteinExistence type="predicted"/>
<accession>A0A392RWZ4</accession>
<dbReference type="EMBL" id="LXQA010281449">
    <property type="protein sequence ID" value="MCI40584.1"/>
    <property type="molecule type" value="Genomic_DNA"/>
</dbReference>
<keyword evidence="3" id="KW-1185">Reference proteome</keyword>
<dbReference type="Pfam" id="PF03732">
    <property type="entry name" value="Retrotrans_gag"/>
    <property type="match status" value="1"/>
</dbReference>